<dbReference type="Pfam" id="PF00528">
    <property type="entry name" value="BPD_transp_1"/>
    <property type="match status" value="1"/>
</dbReference>
<evidence type="ECO:0000256" key="2">
    <source>
        <dbReference type="ARBA" id="ARBA00022448"/>
    </source>
</evidence>
<feature type="domain" description="ABC transmembrane type-1" evidence="9">
    <location>
        <begin position="100"/>
        <end position="305"/>
    </location>
</feature>
<name>A0ABP4ASZ0_9ACTN</name>
<feature type="transmembrane region" description="Helical" evidence="7">
    <location>
        <begin position="105"/>
        <end position="125"/>
    </location>
</feature>
<evidence type="ECO:0000256" key="7">
    <source>
        <dbReference type="RuleBase" id="RU363032"/>
    </source>
</evidence>
<feature type="transmembrane region" description="Helical" evidence="7">
    <location>
        <begin position="287"/>
        <end position="314"/>
    </location>
</feature>
<keyword evidence="11" id="KW-1185">Reference proteome</keyword>
<reference evidence="11" key="1">
    <citation type="journal article" date="2019" name="Int. J. Syst. Evol. Microbiol.">
        <title>The Global Catalogue of Microorganisms (GCM) 10K type strain sequencing project: providing services to taxonomists for standard genome sequencing and annotation.</title>
        <authorList>
            <consortium name="The Broad Institute Genomics Platform"/>
            <consortium name="The Broad Institute Genome Sequencing Center for Infectious Disease"/>
            <person name="Wu L."/>
            <person name="Ma J."/>
        </authorList>
    </citation>
    <scope>NUCLEOTIDE SEQUENCE [LARGE SCALE GENOMIC DNA]</scope>
    <source>
        <strain evidence="11">JCM 10977</strain>
    </source>
</reference>
<dbReference type="PANTHER" id="PTHR43005:SF1">
    <property type="entry name" value="SPERMIDINE_PUTRESCINE TRANSPORT SYSTEM PERMEASE PROTEIN"/>
    <property type="match status" value="1"/>
</dbReference>
<keyword evidence="2 7" id="KW-0813">Transport</keyword>
<accession>A0ABP4ASZ0</accession>
<evidence type="ECO:0000256" key="3">
    <source>
        <dbReference type="ARBA" id="ARBA00022475"/>
    </source>
</evidence>
<keyword evidence="3" id="KW-1003">Cell membrane</keyword>
<evidence type="ECO:0000256" key="5">
    <source>
        <dbReference type="ARBA" id="ARBA00022989"/>
    </source>
</evidence>
<evidence type="ECO:0000256" key="4">
    <source>
        <dbReference type="ARBA" id="ARBA00022692"/>
    </source>
</evidence>
<dbReference type="Gene3D" id="1.10.3720.10">
    <property type="entry name" value="MetI-like"/>
    <property type="match status" value="1"/>
</dbReference>
<evidence type="ECO:0000313" key="11">
    <source>
        <dbReference type="Proteomes" id="UP001500542"/>
    </source>
</evidence>
<comment type="similarity">
    <text evidence="7">Belongs to the binding-protein-dependent transport system permease family.</text>
</comment>
<comment type="caution">
    <text evidence="10">The sequence shown here is derived from an EMBL/GenBank/DDBJ whole genome shotgun (WGS) entry which is preliminary data.</text>
</comment>
<proteinExistence type="inferred from homology"/>
<evidence type="ECO:0000256" key="1">
    <source>
        <dbReference type="ARBA" id="ARBA00004651"/>
    </source>
</evidence>
<evidence type="ECO:0000256" key="8">
    <source>
        <dbReference type="SAM" id="MobiDB-lite"/>
    </source>
</evidence>
<feature type="compositionally biased region" description="Gly residues" evidence="8">
    <location>
        <begin position="339"/>
        <end position="351"/>
    </location>
</feature>
<feature type="transmembrane region" description="Helical" evidence="7">
    <location>
        <begin position="31"/>
        <end position="52"/>
    </location>
</feature>
<organism evidence="10 11">
    <name type="scientific">Kribbella koreensis</name>
    <dbReference type="NCBI Taxonomy" id="57909"/>
    <lineage>
        <taxon>Bacteria</taxon>
        <taxon>Bacillati</taxon>
        <taxon>Actinomycetota</taxon>
        <taxon>Actinomycetes</taxon>
        <taxon>Propionibacteriales</taxon>
        <taxon>Kribbellaceae</taxon>
        <taxon>Kribbella</taxon>
    </lineage>
</organism>
<protein>
    <submittedName>
        <fullName evidence="10">Sugar ABC transporter permease</fullName>
    </submittedName>
</protein>
<keyword evidence="5 7" id="KW-1133">Transmembrane helix</keyword>
<dbReference type="CDD" id="cd06261">
    <property type="entry name" value="TM_PBP2"/>
    <property type="match status" value="1"/>
</dbReference>
<dbReference type="SUPFAM" id="SSF161098">
    <property type="entry name" value="MetI-like"/>
    <property type="match status" value="1"/>
</dbReference>
<keyword evidence="4 7" id="KW-0812">Transmembrane</keyword>
<dbReference type="InterPro" id="IPR035906">
    <property type="entry name" value="MetI-like_sf"/>
</dbReference>
<dbReference type="Proteomes" id="UP001500542">
    <property type="component" value="Unassembled WGS sequence"/>
</dbReference>
<dbReference type="PANTHER" id="PTHR43005">
    <property type="entry name" value="BLR7065 PROTEIN"/>
    <property type="match status" value="1"/>
</dbReference>
<feature type="transmembrane region" description="Helical" evidence="7">
    <location>
        <begin position="137"/>
        <end position="158"/>
    </location>
</feature>
<keyword evidence="6 7" id="KW-0472">Membrane</keyword>
<evidence type="ECO:0000313" key="10">
    <source>
        <dbReference type="EMBL" id="GAA0939799.1"/>
    </source>
</evidence>
<comment type="subcellular location">
    <subcellularLocation>
        <location evidence="1 7">Cell membrane</location>
        <topology evidence="1 7">Multi-pass membrane protein</topology>
    </subcellularLocation>
</comment>
<dbReference type="EMBL" id="BAAAHK010000007">
    <property type="protein sequence ID" value="GAA0939799.1"/>
    <property type="molecule type" value="Genomic_DNA"/>
</dbReference>
<dbReference type="PROSITE" id="PS50928">
    <property type="entry name" value="ABC_TM1"/>
    <property type="match status" value="1"/>
</dbReference>
<dbReference type="RefSeq" id="WP_343969141.1">
    <property type="nucleotide sequence ID" value="NZ_BAAAHK010000007.1"/>
</dbReference>
<sequence length="351" mass="37432">MSASAPVAQRPSEETTKGGRRTSFNEGTGRLAATLLSPTLIVLVLVVVYPIISALRESLYTSGDRVDADGFIIQGSQFVGLDNYSAIFSGEVGDRFWNAFYNTTFFTVTCVVLETVLGVAMALVMHKAFKGRSVVRAAILVPWAIPTVVSALLWKWIFQADGAANALIGQQILWSTEGWQSVLSVIVADTWKTAPFIGLLVLAGLQTIPDEVYEAAKVDGASPFNTFIRITLPLVKPALLVAVLFRILDTLRIFDLPFVLVGANKSSVETLSILAYLESNQNRYGPAAAYATLLFIYVAVTAFVFVKLLGADVLGDAVQKKKKKNGKSKDRLDAPPGVGAAGLGGLAGGGA</sequence>
<evidence type="ECO:0000256" key="6">
    <source>
        <dbReference type="ARBA" id="ARBA00023136"/>
    </source>
</evidence>
<feature type="region of interest" description="Disordered" evidence="8">
    <location>
        <begin position="1"/>
        <end position="25"/>
    </location>
</feature>
<gene>
    <name evidence="10" type="ORF">GCM10009554_29910</name>
</gene>
<dbReference type="InterPro" id="IPR000515">
    <property type="entry name" value="MetI-like"/>
</dbReference>
<feature type="transmembrane region" description="Helical" evidence="7">
    <location>
        <begin position="226"/>
        <end position="248"/>
    </location>
</feature>
<evidence type="ECO:0000259" key="9">
    <source>
        <dbReference type="PROSITE" id="PS50928"/>
    </source>
</evidence>
<feature type="region of interest" description="Disordered" evidence="8">
    <location>
        <begin position="324"/>
        <end position="351"/>
    </location>
</feature>